<dbReference type="NCBIfam" id="TIGR01444">
    <property type="entry name" value="fkbM_fam"/>
    <property type="match status" value="1"/>
</dbReference>
<dbReference type="SUPFAM" id="SSF53335">
    <property type="entry name" value="S-adenosyl-L-methionine-dependent methyltransferases"/>
    <property type="match status" value="1"/>
</dbReference>
<keyword evidence="3" id="KW-1185">Reference proteome</keyword>
<evidence type="ECO:0000313" key="2">
    <source>
        <dbReference type="EMBL" id="MEJ8572827.1"/>
    </source>
</evidence>
<accession>A0AAW9RRE4</accession>
<dbReference type="AlphaFoldDB" id="A0AAW9RRE4"/>
<dbReference type="Pfam" id="PF05050">
    <property type="entry name" value="Methyltransf_21"/>
    <property type="match status" value="1"/>
</dbReference>
<keyword evidence="2" id="KW-0808">Transferase</keyword>
<dbReference type="GO" id="GO:0032259">
    <property type="term" value="P:methylation"/>
    <property type="evidence" value="ECO:0007669"/>
    <property type="project" value="UniProtKB-KW"/>
</dbReference>
<dbReference type="Gene3D" id="3.40.50.150">
    <property type="entry name" value="Vaccinia Virus protein VP39"/>
    <property type="match status" value="1"/>
</dbReference>
<protein>
    <submittedName>
        <fullName evidence="2">FkbM family methyltransferase</fullName>
        <ecNumber evidence="2">2.1.1.-</ecNumber>
    </submittedName>
</protein>
<dbReference type="PANTHER" id="PTHR34203:SF15">
    <property type="entry name" value="SLL1173 PROTEIN"/>
    <property type="match status" value="1"/>
</dbReference>
<dbReference type="GO" id="GO:0008168">
    <property type="term" value="F:methyltransferase activity"/>
    <property type="evidence" value="ECO:0007669"/>
    <property type="project" value="UniProtKB-KW"/>
</dbReference>
<evidence type="ECO:0000313" key="3">
    <source>
        <dbReference type="Proteomes" id="UP001378188"/>
    </source>
</evidence>
<organism evidence="2 3">
    <name type="scientific">Microbaculum marinum</name>
    <dbReference type="NCBI Taxonomy" id="1764581"/>
    <lineage>
        <taxon>Bacteria</taxon>
        <taxon>Pseudomonadati</taxon>
        <taxon>Pseudomonadota</taxon>
        <taxon>Alphaproteobacteria</taxon>
        <taxon>Hyphomicrobiales</taxon>
        <taxon>Tepidamorphaceae</taxon>
        <taxon>Microbaculum</taxon>
    </lineage>
</organism>
<sequence>MKKLLYGRRGEPYEIAGTTLRFVPGTRPIKQKYRTSPNSVARYDALQIEFMADALKSGDTALDVGAHVGQCTLVMAARCGPAGHVVAFEPDPKSRQLLLRNIALNPSVSAIRVEELALYDREGSAVLFSRGGDANSSLSKSAFPGSPAGVLQEVQVTVTTLDSYLDRTGEPVPKVVKIDAEGAEIRILGGAEKLLAGDSLVLCELHPYAWPGFDVSLQNLKTCAARADRRIRYLDQAGDLRGEAVYGTVLLEKR</sequence>
<comment type="caution">
    <text evidence="2">The sequence shown here is derived from an EMBL/GenBank/DDBJ whole genome shotgun (WGS) entry which is preliminary data.</text>
</comment>
<dbReference type="PANTHER" id="PTHR34203">
    <property type="entry name" value="METHYLTRANSFERASE, FKBM FAMILY PROTEIN"/>
    <property type="match status" value="1"/>
</dbReference>
<dbReference type="InterPro" id="IPR006342">
    <property type="entry name" value="FkbM_mtfrase"/>
</dbReference>
<proteinExistence type="predicted"/>
<dbReference type="InterPro" id="IPR052514">
    <property type="entry name" value="SAM-dependent_MTase"/>
</dbReference>
<evidence type="ECO:0000259" key="1">
    <source>
        <dbReference type="Pfam" id="PF05050"/>
    </source>
</evidence>
<dbReference type="InterPro" id="IPR029063">
    <property type="entry name" value="SAM-dependent_MTases_sf"/>
</dbReference>
<dbReference type="Proteomes" id="UP001378188">
    <property type="component" value="Unassembled WGS sequence"/>
</dbReference>
<dbReference type="RefSeq" id="WP_340330528.1">
    <property type="nucleotide sequence ID" value="NZ_JAZHOF010000006.1"/>
</dbReference>
<dbReference type="EMBL" id="JAZHOF010000006">
    <property type="protein sequence ID" value="MEJ8572827.1"/>
    <property type="molecule type" value="Genomic_DNA"/>
</dbReference>
<name>A0AAW9RRE4_9HYPH</name>
<keyword evidence="2" id="KW-0489">Methyltransferase</keyword>
<gene>
    <name evidence="2" type="ORF">V3328_15155</name>
</gene>
<feature type="domain" description="Methyltransferase FkbM" evidence="1">
    <location>
        <begin position="63"/>
        <end position="209"/>
    </location>
</feature>
<dbReference type="EC" id="2.1.1.-" evidence="2"/>
<reference evidence="2 3" key="1">
    <citation type="submission" date="2024-02" db="EMBL/GenBank/DDBJ databases">
        <title>Genome analysis and characterization of Microbaculum marinisediminis sp. nov., isolated from marine sediment.</title>
        <authorList>
            <person name="Du Z.-J."/>
            <person name="Ye Y.-Q."/>
            <person name="Zhang Z.-R."/>
            <person name="Yuan S.-M."/>
            <person name="Zhang X.-Y."/>
        </authorList>
    </citation>
    <scope>NUCLEOTIDE SEQUENCE [LARGE SCALE GENOMIC DNA]</scope>
    <source>
        <strain evidence="2 3">SDUM1044001</strain>
    </source>
</reference>